<reference evidence="1 2" key="1">
    <citation type="submission" date="2015-12" db="EMBL/GenBank/DDBJ databases">
        <title>Genome sequence of Aneurinibacillus soli.</title>
        <authorList>
            <person name="Lee J.S."/>
            <person name="Lee K.C."/>
            <person name="Kim K.K."/>
            <person name="Lee B.W."/>
        </authorList>
    </citation>
    <scope>NUCLEOTIDE SEQUENCE [LARGE SCALE GENOMIC DNA]</scope>
    <source>
        <strain evidence="1 2">CB4</strain>
    </source>
</reference>
<dbReference type="SUPFAM" id="SSF54001">
    <property type="entry name" value="Cysteine proteinases"/>
    <property type="match status" value="1"/>
</dbReference>
<dbReference type="KEGG" id="asoc:CB4_03121"/>
<dbReference type="Proteomes" id="UP000217696">
    <property type="component" value="Chromosome"/>
</dbReference>
<name>A0A0U5B3K4_9BACL</name>
<gene>
    <name evidence="1" type="ORF">CB4_03121</name>
</gene>
<keyword evidence="2" id="KW-1185">Reference proteome</keyword>
<accession>A0A0U5B3K4</accession>
<dbReference type="AlphaFoldDB" id="A0A0U5B3K4"/>
<proteinExistence type="predicted"/>
<dbReference type="Gene3D" id="3.90.1720.10">
    <property type="entry name" value="endopeptidase domain like (from Nostoc punctiforme)"/>
    <property type="match status" value="1"/>
</dbReference>
<organism evidence="1 2">
    <name type="scientific">Aneurinibacillus soli</name>
    <dbReference type="NCBI Taxonomy" id="1500254"/>
    <lineage>
        <taxon>Bacteria</taxon>
        <taxon>Bacillati</taxon>
        <taxon>Bacillota</taxon>
        <taxon>Bacilli</taxon>
        <taxon>Bacillales</taxon>
        <taxon>Paenibacillaceae</taxon>
        <taxon>Aneurinibacillus group</taxon>
        <taxon>Aneurinibacillus</taxon>
    </lineage>
</organism>
<dbReference type="EMBL" id="AP017312">
    <property type="protein sequence ID" value="BAU28944.1"/>
    <property type="molecule type" value="Genomic_DNA"/>
</dbReference>
<protein>
    <submittedName>
        <fullName evidence="1">Uncharacterized protein</fullName>
    </submittedName>
</protein>
<sequence>MELQPFDLLFCFGRTWIGRTISRVTHSPYSYVAIVRDPLHIVETDWRKPLRTDHLNYRSSDYDVFRYQGALTATQKDRMKHSSTLC</sequence>
<evidence type="ECO:0000313" key="1">
    <source>
        <dbReference type="EMBL" id="BAU28944.1"/>
    </source>
</evidence>
<dbReference type="InterPro" id="IPR038765">
    <property type="entry name" value="Papain-like_cys_pep_sf"/>
</dbReference>
<evidence type="ECO:0000313" key="2">
    <source>
        <dbReference type="Proteomes" id="UP000217696"/>
    </source>
</evidence>